<dbReference type="EMBL" id="JAUEPN010000009">
    <property type="protein sequence ID" value="KAK3291426.1"/>
    <property type="molecule type" value="Genomic_DNA"/>
</dbReference>
<dbReference type="RefSeq" id="XP_062654940.1">
    <property type="nucleotide sequence ID" value="XM_062802537.1"/>
</dbReference>
<evidence type="ECO:0000256" key="5">
    <source>
        <dbReference type="ARBA" id="ARBA00023136"/>
    </source>
</evidence>
<keyword evidence="6" id="KW-0325">Glycoprotein</keyword>
<sequence>MLKPILHRFCFVLALCLQFAGLAHGHVVLTYPGWRGNNLISDDSFPFGMQWMYPCGGLPVTSNRTHWPIGGGAIALDPGWFTGHDSALMYINIGLGEQPENYSWPITKFHLDGPTDGPYPGTVCLPHLTLPDDVRSRVKSGDLATIQVVQAAKHGAGLFTCADIIFTDDGDEVPDVNERNCFNSTSIKISDVAILGSQELPSACAGLGTTTGAAITGSGDAWGWGCETNGRAEFFGASGLTHSCPSSTATPTPTASVDENNAQSTRDKNGGMNARHGEPRLEPWLVPRTLDRPQLALFIPKVYTMKVVPSPISATKATSHTRHGHGPASSPRLTSIFPRHPIHFDFVRPQPPAVGLGNHRAAQHIRRNSGSKHSTSDAKVNKPTSHRTKVGLWLESIEPSHGPSSVISGHPSPPSSARRKSISRSTPSPHGTKITRNPNSPRIPLADITSLVLAADGPTSFYSSDTASVESQSTEGNTYPASDLTGAVDMLTADEAKRLLLLSAQSNMSLADAIRGIAISRSQTESTQEVQHDYLADTFRFDEHCY</sequence>
<feature type="compositionally biased region" description="Low complexity" evidence="8">
    <location>
        <begin position="245"/>
        <end position="256"/>
    </location>
</feature>
<dbReference type="PANTHER" id="PTHR34992">
    <property type="entry name" value="HYPHAL ANASTAMOSIS-7 PROTEIN"/>
    <property type="match status" value="1"/>
</dbReference>
<keyword evidence="3" id="KW-0336">GPI-anchor</keyword>
<feature type="compositionally biased region" description="Polar residues" evidence="8">
    <location>
        <begin position="423"/>
        <end position="440"/>
    </location>
</feature>
<dbReference type="CDD" id="cd21176">
    <property type="entry name" value="LPMO_auxiliary-like"/>
    <property type="match status" value="1"/>
</dbReference>
<feature type="compositionally biased region" description="Basic and acidic residues" evidence="8">
    <location>
        <begin position="265"/>
        <end position="280"/>
    </location>
</feature>
<evidence type="ECO:0000313" key="11">
    <source>
        <dbReference type="EMBL" id="KAK3291426.1"/>
    </source>
</evidence>
<gene>
    <name evidence="11" type="ORF">B0H64DRAFT_377632</name>
</gene>
<evidence type="ECO:0000313" key="12">
    <source>
        <dbReference type="Proteomes" id="UP001278766"/>
    </source>
</evidence>
<feature type="domain" description="Copper acquisition factor BIM1-like" evidence="10">
    <location>
        <begin position="25"/>
        <end position="186"/>
    </location>
</feature>
<dbReference type="GO" id="GO:0005886">
    <property type="term" value="C:plasma membrane"/>
    <property type="evidence" value="ECO:0007669"/>
    <property type="project" value="UniProtKB-SubCell"/>
</dbReference>
<protein>
    <recommendedName>
        <fullName evidence="10">Copper acquisition factor BIM1-like domain-containing protein</fullName>
    </recommendedName>
</protein>
<evidence type="ECO:0000256" key="6">
    <source>
        <dbReference type="ARBA" id="ARBA00023180"/>
    </source>
</evidence>
<evidence type="ECO:0000259" key="10">
    <source>
        <dbReference type="Pfam" id="PF20238"/>
    </source>
</evidence>
<dbReference type="InterPro" id="IPR046936">
    <property type="entry name" value="BIM1-like"/>
</dbReference>
<reference evidence="11" key="1">
    <citation type="journal article" date="2023" name="Mol. Phylogenet. Evol.">
        <title>Genome-scale phylogeny and comparative genomics of the fungal order Sordariales.</title>
        <authorList>
            <person name="Hensen N."/>
            <person name="Bonometti L."/>
            <person name="Westerberg I."/>
            <person name="Brannstrom I.O."/>
            <person name="Guillou S."/>
            <person name="Cros-Aarteil S."/>
            <person name="Calhoun S."/>
            <person name="Haridas S."/>
            <person name="Kuo A."/>
            <person name="Mondo S."/>
            <person name="Pangilinan J."/>
            <person name="Riley R."/>
            <person name="LaButti K."/>
            <person name="Andreopoulos B."/>
            <person name="Lipzen A."/>
            <person name="Chen C."/>
            <person name="Yan M."/>
            <person name="Daum C."/>
            <person name="Ng V."/>
            <person name="Clum A."/>
            <person name="Steindorff A."/>
            <person name="Ohm R.A."/>
            <person name="Martin F."/>
            <person name="Silar P."/>
            <person name="Natvig D.O."/>
            <person name="Lalanne C."/>
            <person name="Gautier V."/>
            <person name="Ament-Velasquez S.L."/>
            <person name="Kruys A."/>
            <person name="Hutchinson M.I."/>
            <person name="Powell A.J."/>
            <person name="Barry K."/>
            <person name="Miller A.N."/>
            <person name="Grigoriev I.V."/>
            <person name="Debuchy R."/>
            <person name="Gladieux P."/>
            <person name="Hiltunen Thoren M."/>
            <person name="Johannesson H."/>
        </authorList>
    </citation>
    <scope>NUCLEOTIDE SEQUENCE</scope>
    <source>
        <strain evidence="11">CBS 168.71</strain>
    </source>
</reference>
<evidence type="ECO:0000256" key="9">
    <source>
        <dbReference type="SAM" id="SignalP"/>
    </source>
</evidence>
<name>A0AAE0H9H1_9PEZI</name>
<feature type="region of interest" description="Disordered" evidence="8">
    <location>
        <begin position="243"/>
        <end position="280"/>
    </location>
</feature>
<keyword evidence="5" id="KW-0472">Membrane</keyword>
<dbReference type="InterPro" id="IPR046530">
    <property type="entry name" value="BIM1-like_dom"/>
</dbReference>
<feature type="signal peptide" evidence="9">
    <location>
        <begin position="1"/>
        <end position="25"/>
    </location>
</feature>
<feature type="region of interest" description="Disordered" evidence="8">
    <location>
        <begin position="348"/>
        <end position="443"/>
    </location>
</feature>
<dbReference type="GO" id="GO:0098552">
    <property type="term" value="C:side of membrane"/>
    <property type="evidence" value="ECO:0007669"/>
    <property type="project" value="UniProtKB-KW"/>
</dbReference>
<proteinExistence type="predicted"/>
<keyword evidence="2" id="KW-1003">Cell membrane</keyword>
<dbReference type="Proteomes" id="UP001278766">
    <property type="component" value="Unassembled WGS sequence"/>
</dbReference>
<dbReference type="Pfam" id="PF20238">
    <property type="entry name" value="BIM1-like_dom"/>
    <property type="match status" value="1"/>
</dbReference>
<reference evidence="11" key="2">
    <citation type="submission" date="2023-06" db="EMBL/GenBank/DDBJ databases">
        <authorList>
            <consortium name="Lawrence Berkeley National Laboratory"/>
            <person name="Haridas S."/>
            <person name="Hensen N."/>
            <person name="Bonometti L."/>
            <person name="Westerberg I."/>
            <person name="Brannstrom I.O."/>
            <person name="Guillou S."/>
            <person name="Cros-Aarteil S."/>
            <person name="Calhoun S."/>
            <person name="Kuo A."/>
            <person name="Mondo S."/>
            <person name="Pangilinan J."/>
            <person name="Riley R."/>
            <person name="Labutti K."/>
            <person name="Andreopoulos B."/>
            <person name="Lipzen A."/>
            <person name="Chen C."/>
            <person name="Yanf M."/>
            <person name="Daum C."/>
            <person name="Ng V."/>
            <person name="Clum A."/>
            <person name="Steindorff A."/>
            <person name="Ohm R."/>
            <person name="Martin F."/>
            <person name="Silar P."/>
            <person name="Natvig D."/>
            <person name="Lalanne C."/>
            <person name="Gautier V."/>
            <person name="Ament-Velasquez S.L."/>
            <person name="Kruys A."/>
            <person name="Hutchinson M.I."/>
            <person name="Powell A.J."/>
            <person name="Barry K."/>
            <person name="Miller A.N."/>
            <person name="Grigoriev I.V."/>
            <person name="Debuchy R."/>
            <person name="Gladieux P."/>
            <person name="Thoren M.H."/>
            <person name="Johannesson H."/>
        </authorList>
    </citation>
    <scope>NUCLEOTIDE SEQUENCE</scope>
    <source>
        <strain evidence="11">CBS 168.71</strain>
    </source>
</reference>
<keyword evidence="7" id="KW-0449">Lipoprotein</keyword>
<dbReference type="GeneID" id="87839485"/>
<accession>A0AAE0H9H1</accession>
<evidence type="ECO:0000256" key="4">
    <source>
        <dbReference type="ARBA" id="ARBA00022729"/>
    </source>
</evidence>
<keyword evidence="4 9" id="KW-0732">Signal</keyword>
<feature type="region of interest" description="Disordered" evidence="8">
    <location>
        <begin position="314"/>
        <end position="333"/>
    </location>
</feature>
<organism evidence="11 12">
    <name type="scientific">Chaetomium fimeti</name>
    <dbReference type="NCBI Taxonomy" id="1854472"/>
    <lineage>
        <taxon>Eukaryota</taxon>
        <taxon>Fungi</taxon>
        <taxon>Dikarya</taxon>
        <taxon>Ascomycota</taxon>
        <taxon>Pezizomycotina</taxon>
        <taxon>Sordariomycetes</taxon>
        <taxon>Sordariomycetidae</taxon>
        <taxon>Sordariales</taxon>
        <taxon>Chaetomiaceae</taxon>
        <taxon>Chaetomium</taxon>
    </lineage>
</organism>
<feature type="chain" id="PRO_5042025889" description="Copper acquisition factor BIM1-like domain-containing protein" evidence="9">
    <location>
        <begin position="26"/>
        <end position="546"/>
    </location>
</feature>
<comment type="subcellular location">
    <subcellularLocation>
        <location evidence="1">Cell membrane</location>
        <topology evidence="1">Lipid-anchor</topology>
        <topology evidence="1">GPI-anchor</topology>
    </subcellularLocation>
</comment>
<keyword evidence="12" id="KW-1185">Reference proteome</keyword>
<evidence type="ECO:0000256" key="2">
    <source>
        <dbReference type="ARBA" id="ARBA00022475"/>
    </source>
</evidence>
<dbReference type="PANTHER" id="PTHR34992:SF10">
    <property type="entry name" value="COPPER ACQUISITION FACTOR BIM1-LIKE DOMAIN-CONTAINING PROTEIN"/>
    <property type="match status" value="1"/>
</dbReference>
<evidence type="ECO:0000256" key="3">
    <source>
        <dbReference type="ARBA" id="ARBA00022622"/>
    </source>
</evidence>
<dbReference type="AlphaFoldDB" id="A0AAE0H9H1"/>
<evidence type="ECO:0000256" key="1">
    <source>
        <dbReference type="ARBA" id="ARBA00004609"/>
    </source>
</evidence>
<evidence type="ECO:0000256" key="8">
    <source>
        <dbReference type="SAM" id="MobiDB-lite"/>
    </source>
</evidence>
<comment type="caution">
    <text evidence="11">The sequence shown here is derived from an EMBL/GenBank/DDBJ whole genome shotgun (WGS) entry which is preliminary data.</text>
</comment>
<feature type="compositionally biased region" description="Basic residues" evidence="8">
    <location>
        <begin position="361"/>
        <end position="370"/>
    </location>
</feature>
<evidence type="ECO:0000256" key="7">
    <source>
        <dbReference type="ARBA" id="ARBA00023288"/>
    </source>
</evidence>